<evidence type="ECO:0000313" key="1">
    <source>
        <dbReference type="EMBL" id="GAV24888.1"/>
    </source>
</evidence>
<reference evidence="2" key="1">
    <citation type="submission" date="2016-12" db="EMBL/GenBank/DDBJ databases">
        <title>Draft Genome Sequences od Carboxydothermus pertinax and islandicus, Hydrogenogenic Carboxydotrophic Bacteria.</title>
        <authorList>
            <person name="Fukuyama Y."/>
            <person name="Ohmae K."/>
            <person name="Yoneda Y."/>
            <person name="Yoshida T."/>
            <person name="Sako Y."/>
        </authorList>
    </citation>
    <scope>NUCLEOTIDE SEQUENCE [LARGE SCALE GENOMIC DNA]</scope>
    <source>
        <strain evidence="2">SET</strain>
    </source>
</reference>
<dbReference type="AntiFam" id="ANF00010">
    <property type="entry name" value="tRNA translation"/>
</dbReference>
<dbReference type="STRING" id="661089.ciss_08210"/>
<evidence type="ECO:0000313" key="2">
    <source>
        <dbReference type="Proteomes" id="UP000187338"/>
    </source>
</evidence>
<comment type="caution">
    <text evidence="1">The sequence shown here is derived from an EMBL/GenBank/DDBJ whole genome shotgun (WGS) entry which is preliminary data.</text>
</comment>
<proteinExistence type="predicted"/>
<sequence>MGRQADKDAELWCRGLTCLPVTQEIAGSNPVSSAIKFATVAQSVEQRTENPRVGGSIPSRGTILKRAEVAQW</sequence>
<dbReference type="AlphaFoldDB" id="A0A1L8D154"/>
<organism evidence="1 2">
    <name type="scientific">Carboxydothermus islandicus</name>
    <dbReference type="NCBI Taxonomy" id="661089"/>
    <lineage>
        <taxon>Bacteria</taxon>
        <taxon>Bacillati</taxon>
        <taxon>Bacillota</taxon>
        <taxon>Clostridia</taxon>
        <taxon>Thermoanaerobacterales</taxon>
        <taxon>Thermoanaerobacteraceae</taxon>
        <taxon>Carboxydothermus</taxon>
    </lineage>
</organism>
<keyword evidence="2" id="KW-1185">Reference proteome</keyword>
<dbReference type="EMBL" id="BDJL01000019">
    <property type="protein sequence ID" value="GAV24888.1"/>
    <property type="molecule type" value="Genomic_DNA"/>
</dbReference>
<gene>
    <name evidence="1" type="ORF">ciss_08210</name>
</gene>
<protein>
    <submittedName>
        <fullName evidence="1">Uncharacterized protein</fullName>
    </submittedName>
</protein>
<dbReference type="Proteomes" id="UP000187338">
    <property type="component" value="Unassembled WGS sequence"/>
</dbReference>
<accession>A0A1L8D154</accession>
<name>A0A1L8D154_9THEO</name>